<dbReference type="PROSITE" id="PS50011">
    <property type="entry name" value="PROTEIN_KINASE_DOM"/>
    <property type="match status" value="1"/>
</dbReference>
<dbReference type="EMBL" id="JABBWD010000105">
    <property type="protein sequence ID" value="KAG1765612.1"/>
    <property type="molecule type" value="Genomic_DNA"/>
</dbReference>
<dbReference type="SMART" id="SM00220">
    <property type="entry name" value="S_TKc"/>
    <property type="match status" value="1"/>
</dbReference>
<comment type="caution">
    <text evidence="2">The sequence shown here is derived from an EMBL/GenBank/DDBJ whole genome shotgun (WGS) entry which is preliminary data.</text>
</comment>
<dbReference type="Proteomes" id="UP000714275">
    <property type="component" value="Unassembled WGS sequence"/>
</dbReference>
<dbReference type="InterPro" id="IPR011009">
    <property type="entry name" value="Kinase-like_dom_sf"/>
</dbReference>
<dbReference type="OrthoDB" id="5987198at2759"/>
<keyword evidence="3" id="KW-1185">Reference proteome</keyword>
<accession>A0A9P7CW28</accession>
<dbReference type="GO" id="GO:0005524">
    <property type="term" value="F:ATP binding"/>
    <property type="evidence" value="ECO:0007669"/>
    <property type="project" value="InterPro"/>
</dbReference>
<feature type="domain" description="Protein kinase" evidence="1">
    <location>
        <begin position="52"/>
        <end position="412"/>
    </location>
</feature>
<organism evidence="2 3">
    <name type="scientific">Suillus placidus</name>
    <dbReference type="NCBI Taxonomy" id="48579"/>
    <lineage>
        <taxon>Eukaryota</taxon>
        <taxon>Fungi</taxon>
        <taxon>Dikarya</taxon>
        <taxon>Basidiomycota</taxon>
        <taxon>Agaricomycotina</taxon>
        <taxon>Agaricomycetes</taxon>
        <taxon>Agaricomycetidae</taxon>
        <taxon>Boletales</taxon>
        <taxon>Suillineae</taxon>
        <taxon>Suillaceae</taxon>
        <taxon>Suillus</taxon>
    </lineage>
</organism>
<gene>
    <name evidence="2" type="ORF">EV702DRAFT_1036972</name>
</gene>
<protein>
    <recommendedName>
        <fullName evidence="1">Protein kinase domain-containing protein</fullName>
    </recommendedName>
</protein>
<evidence type="ECO:0000259" key="1">
    <source>
        <dbReference type="PROSITE" id="PS50011"/>
    </source>
</evidence>
<evidence type="ECO:0000313" key="3">
    <source>
        <dbReference type="Proteomes" id="UP000714275"/>
    </source>
</evidence>
<dbReference type="GO" id="GO:0004672">
    <property type="term" value="F:protein kinase activity"/>
    <property type="evidence" value="ECO:0007669"/>
    <property type="project" value="InterPro"/>
</dbReference>
<sequence length="412" mass="48017">MICTPTCMGDTATLKDKSPKAKTKTERKAAEAAELERRNVLRAQREFEAFGAERDRRPGALSVYEVWWCQQYQWLKAHGYLLRARYAPEWVPSWESSHCHPFTCEDGHISPFPQIIDATRISDGLYISLKVVDKSVHPHEVDIGQYFMMEHLASDPKNHCIPFLDVLSVPNEEEKQILVMPLLLDFTMPRFDTVGEVVECLRQLFEGLLFMHTNHVAHRDCMSRNIMMDAKDLYPEPYHPAQPHMKRDFSGYVKHLTRTQRPPKYYLIDFGLSRRYDATEENPLEYPIFGGDKSVPEFQNNVNVPINPFPTDIYYLGNVIREQFLYARSGLEFLKPLVDDMVQDDPSGRPTMEAVVRRFDSIRQKLSTWKLRSRVISMEDGLLENIYYGTTHWRRRIGFIVRRVSAIPRPSD</sequence>
<name>A0A9P7CW28_9AGAM</name>
<proteinExistence type="predicted"/>
<dbReference type="SUPFAM" id="SSF56112">
    <property type="entry name" value="Protein kinase-like (PK-like)"/>
    <property type="match status" value="1"/>
</dbReference>
<dbReference type="Gene3D" id="1.10.510.10">
    <property type="entry name" value="Transferase(Phosphotransferase) domain 1"/>
    <property type="match status" value="1"/>
</dbReference>
<reference evidence="2" key="1">
    <citation type="journal article" date="2020" name="New Phytol.">
        <title>Comparative genomics reveals dynamic genome evolution in host specialist ectomycorrhizal fungi.</title>
        <authorList>
            <person name="Lofgren L.A."/>
            <person name="Nguyen N.H."/>
            <person name="Vilgalys R."/>
            <person name="Ruytinx J."/>
            <person name="Liao H.L."/>
            <person name="Branco S."/>
            <person name="Kuo A."/>
            <person name="LaButti K."/>
            <person name="Lipzen A."/>
            <person name="Andreopoulos W."/>
            <person name="Pangilinan J."/>
            <person name="Riley R."/>
            <person name="Hundley H."/>
            <person name="Na H."/>
            <person name="Barry K."/>
            <person name="Grigoriev I.V."/>
            <person name="Stajich J.E."/>
            <person name="Kennedy P.G."/>
        </authorList>
    </citation>
    <scope>NUCLEOTIDE SEQUENCE</scope>
    <source>
        <strain evidence="2">DOB743</strain>
    </source>
</reference>
<evidence type="ECO:0000313" key="2">
    <source>
        <dbReference type="EMBL" id="KAG1765612.1"/>
    </source>
</evidence>
<dbReference type="AlphaFoldDB" id="A0A9P7CW28"/>
<dbReference type="InterPro" id="IPR000719">
    <property type="entry name" value="Prot_kinase_dom"/>
</dbReference>